<evidence type="ECO:0000313" key="3">
    <source>
        <dbReference type="Proteomes" id="UP000272025"/>
    </source>
</evidence>
<reference evidence="2 3" key="1">
    <citation type="journal article" date="2018" name="Mol. Ecol.">
        <title>The obligate alkalophilic soda-lake fungus Sodiomyces alkalinus has shifted to a protein diet.</title>
        <authorList>
            <person name="Grum-Grzhimaylo A.A."/>
            <person name="Falkoski D.L."/>
            <person name="van den Heuvel J."/>
            <person name="Valero-Jimenez C.A."/>
            <person name="Min B."/>
            <person name="Choi I.G."/>
            <person name="Lipzen A."/>
            <person name="Daum C.G."/>
            <person name="Aanen D.K."/>
            <person name="Tsang A."/>
            <person name="Henrissat B."/>
            <person name="Bilanenko E.N."/>
            <person name="de Vries R.P."/>
            <person name="van Kan J.A.L."/>
            <person name="Grigoriev I.V."/>
            <person name="Debets A.J.M."/>
        </authorList>
    </citation>
    <scope>NUCLEOTIDE SEQUENCE [LARGE SCALE GENOMIC DNA]</scope>
    <source>
        <strain evidence="2 3">F11</strain>
    </source>
</reference>
<keyword evidence="3" id="KW-1185">Reference proteome</keyword>
<gene>
    <name evidence="2" type="ORF">SODALDRAFT_355326</name>
</gene>
<accession>A0A3N2Q8R6</accession>
<feature type="compositionally biased region" description="Polar residues" evidence="1">
    <location>
        <begin position="104"/>
        <end position="131"/>
    </location>
</feature>
<dbReference type="RefSeq" id="XP_028470936.1">
    <property type="nucleotide sequence ID" value="XM_028613805.1"/>
</dbReference>
<organism evidence="2 3">
    <name type="scientific">Sodiomyces alkalinus (strain CBS 110278 / VKM F-3762 / F11)</name>
    <name type="common">Alkaliphilic filamentous fungus</name>
    <dbReference type="NCBI Taxonomy" id="1314773"/>
    <lineage>
        <taxon>Eukaryota</taxon>
        <taxon>Fungi</taxon>
        <taxon>Dikarya</taxon>
        <taxon>Ascomycota</taxon>
        <taxon>Pezizomycotina</taxon>
        <taxon>Sordariomycetes</taxon>
        <taxon>Hypocreomycetidae</taxon>
        <taxon>Glomerellales</taxon>
        <taxon>Plectosphaerellaceae</taxon>
        <taxon>Sodiomyces</taxon>
    </lineage>
</organism>
<feature type="region of interest" description="Disordered" evidence="1">
    <location>
        <begin position="103"/>
        <end position="131"/>
    </location>
</feature>
<protein>
    <submittedName>
        <fullName evidence="2">Uncharacterized protein</fullName>
    </submittedName>
</protein>
<evidence type="ECO:0000256" key="1">
    <source>
        <dbReference type="SAM" id="MobiDB-lite"/>
    </source>
</evidence>
<dbReference type="Proteomes" id="UP000272025">
    <property type="component" value="Unassembled WGS sequence"/>
</dbReference>
<name>A0A3N2Q8R6_SODAK</name>
<sequence>MPQKSMNWLPGSGKPEPGAAHAWAINPALSTAISYQLVQRLINGAYDKNRVYSVIISYDSLSVDQNNQNEPLFCPISAPPLFRMTTLYIPKCSLRESTRFQLHPSHSSTLRQSNENPPRQPGDVSSSYLQTGASNSHPISNIASLDTLVNAQVRSITRHCIRGAGLTT</sequence>
<dbReference type="AlphaFoldDB" id="A0A3N2Q8R6"/>
<dbReference type="EMBL" id="ML119051">
    <property type="protein sequence ID" value="ROT43130.1"/>
    <property type="molecule type" value="Genomic_DNA"/>
</dbReference>
<dbReference type="GeneID" id="39582283"/>
<proteinExistence type="predicted"/>
<evidence type="ECO:0000313" key="2">
    <source>
        <dbReference type="EMBL" id="ROT43130.1"/>
    </source>
</evidence>